<dbReference type="EMBL" id="CP021659">
    <property type="protein sequence ID" value="AWK14034.1"/>
    <property type="molecule type" value="Genomic_DNA"/>
</dbReference>
<evidence type="ECO:0000313" key="3">
    <source>
        <dbReference type="Proteomes" id="UP000261875"/>
    </source>
</evidence>
<evidence type="ECO:0008006" key="4">
    <source>
        <dbReference type="Google" id="ProtNLM"/>
    </source>
</evidence>
<dbReference type="Pfam" id="PF07254">
    <property type="entry name" value="Cpta_toxin"/>
    <property type="match status" value="1"/>
</dbReference>
<protein>
    <recommendedName>
        <fullName evidence="4">Toxin CptA</fullName>
    </recommendedName>
</protein>
<dbReference type="Proteomes" id="UP000261875">
    <property type="component" value="Chromosome"/>
</dbReference>
<dbReference type="KEGG" id="fsm:CCS41_05320"/>
<feature type="transmembrane region" description="Helical" evidence="1">
    <location>
        <begin position="41"/>
        <end position="57"/>
    </location>
</feature>
<proteinExistence type="predicted"/>
<accession>A0A2U8I7V5</accession>
<keyword evidence="1" id="KW-1133">Transmembrane helix</keyword>
<name>A0A2U8I7V5_9GAMM</name>
<keyword evidence="3" id="KW-1185">Reference proteome</keyword>
<sequence>MKPVVLWQSEPRISGRSQLFSLLLYIVLILSLLSAPWPVGYQPLGLLLLAAIVFEYIRQQKKRVSSSSIVKFKADNLLEWDQQERYISQPARITRYGVLLALKHSDNKKHQRLWLASDSMTEKEWRTLCQLLRESSDYH</sequence>
<keyword evidence="1" id="KW-0472">Membrane</keyword>
<evidence type="ECO:0000256" key="1">
    <source>
        <dbReference type="SAM" id="Phobius"/>
    </source>
</evidence>
<keyword evidence="1" id="KW-0812">Transmembrane</keyword>
<dbReference type="AlphaFoldDB" id="A0A2U8I7V5"/>
<evidence type="ECO:0000313" key="2">
    <source>
        <dbReference type="EMBL" id="AWK14034.1"/>
    </source>
</evidence>
<dbReference type="InterPro" id="IPR009883">
    <property type="entry name" value="YgfX"/>
</dbReference>
<dbReference type="OrthoDB" id="7060796at2"/>
<reference evidence="2 3" key="1">
    <citation type="submission" date="2017-05" db="EMBL/GenBank/DDBJ databases">
        <title>Genome sequence of Candidatus Fukatsuia symbiotica and Candidatus Hamiltonella defensa from Acyrthosiphon pisum strain 5D.</title>
        <authorList>
            <person name="Patel V.A."/>
            <person name="Chevignon G."/>
            <person name="Russell J.A."/>
            <person name="Oliver K.M."/>
        </authorList>
    </citation>
    <scope>NUCLEOTIDE SEQUENCE [LARGE SCALE GENOMIC DNA]</scope>
    <source>
        <strain evidence="2 3">5D</strain>
    </source>
</reference>
<dbReference type="STRING" id="1878942.GCA_900128755_00066"/>
<gene>
    <name evidence="2" type="ORF">CCS41_05320</name>
</gene>
<organism evidence="2 3">
    <name type="scientific">Candidatus Fukatsuia symbiotica</name>
    <dbReference type="NCBI Taxonomy" id="1878942"/>
    <lineage>
        <taxon>Bacteria</taxon>
        <taxon>Pseudomonadati</taxon>
        <taxon>Pseudomonadota</taxon>
        <taxon>Gammaproteobacteria</taxon>
        <taxon>Enterobacterales</taxon>
        <taxon>Yersiniaceae</taxon>
        <taxon>Candidatus Fukatsuia</taxon>
    </lineage>
</organism>
<feature type="transmembrane region" description="Helical" evidence="1">
    <location>
        <begin position="19"/>
        <end position="35"/>
    </location>
</feature>